<evidence type="ECO:0000256" key="10">
    <source>
        <dbReference type="ARBA" id="ARBA00023128"/>
    </source>
</evidence>
<evidence type="ECO:0000256" key="2">
    <source>
        <dbReference type="ARBA" id="ARBA00004448"/>
    </source>
</evidence>
<proteinExistence type="inferred from homology"/>
<keyword evidence="8 14" id="KW-1133">Transmembrane helix</keyword>
<evidence type="ECO:0000256" key="9">
    <source>
        <dbReference type="ARBA" id="ARBA00023075"/>
    </source>
</evidence>
<feature type="transmembrane region" description="Helical" evidence="14">
    <location>
        <begin position="110"/>
        <end position="130"/>
    </location>
</feature>
<dbReference type="Pfam" id="PF00146">
    <property type="entry name" value="NADHdh"/>
    <property type="match status" value="1"/>
</dbReference>
<evidence type="ECO:0000256" key="13">
    <source>
        <dbReference type="RuleBase" id="RU000473"/>
    </source>
</evidence>
<accession>A0A6F8AUT4</accession>
<evidence type="ECO:0000256" key="12">
    <source>
        <dbReference type="RuleBase" id="RU000471"/>
    </source>
</evidence>
<keyword evidence="9 13" id="KW-0830">Ubiquinone</keyword>
<feature type="transmembrane region" description="Helical" evidence="14">
    <location>
        <begin position="229"/>
        <end position="252"/>
    </location>
</feature>
<dbReference type="EMBL" id="KT215856">
    <property type="protein sequence ID" value="APF47557.1"/>
    <property type="molecule type" value="Genomic_DNA"/>
</dbReference>
<keyword evidence="7" id="KW-0999">Mitochondrion inner membrane</keyword>
<keyword evidence="11 14" id="KW-0472">Membrane</keyword>
<evidence type="ECO:0000256" key="7">
    <source>
        <dbReference type="ARBA" id="ARBA00022792"/>
    </source>
</evidence>
<feature type="transmembrane region" description="Helical" evidence="14">
    <location>
        <begin position="180"/>
        <end position="200"/>
    </location>
</feature>
<feature type="transmembrane region" description="Helical" evidence="14">
    <location>
        <begin position="6"/>
        <end position="32"/>
    </location>
</feature>
<evidence type="ECO:0000256" key="6">
    <source>
        <dbReference type="ARBA" id="ARBA00022692"/>
    </source>
</evidence>
<evidence type="ECO:0000256" key="11">
    <source>
        <dbReference type="ARBA" id="ARBA00023136"/>
    </source>
</evidence>
<comment type="function">
    <text evidence="1">Core subunit of the mitochondrial membrane respiratory chain NADH dehydrogenase (Complex I) that is believed to belong to the minimal assembly required for catalysis. Complex I functions in the transfer of electrons from NADH to the respiratory chain. The immediate electron acceptor for the enzyme is believed to be ubiquinone.</text>
</comment>
<protein>
    <recommendedName>
        <fullName evidence="4 13">NADH-ubiquinone oxidoreductase chain 1</fullName>
        <ecNumber evidence="13">7.1.1.2</ecNumber>
    </recommendedName>
</protein>
<evidence type="ECO:0000313" key="15">
    <source>
        <dbReference type="EMBL" id="APF47557.1"/>
    </source>
</evidence>
<dbReference type="HAMAP" id="MF_01350">
    <property type="entry name" value="NDH1_NuoH"/>
    <property type="match status" value="1"/>
</dbReference>
<comment type="catalytic activity">
    <reaction evidence="13">
        <text>a ubiquinone + NADH + 5 H(+)(in) = a ubiquinol + NAD(+) + 4 H(+)(out)</text>
        <dbReference type="Rhea" id="RHEA:29091"/>
        <dbReference type="Rhea" id="RHEA-COMP:9565"/>
        <dbReference type="Rhea" id="RHEA-COMP:9566"/>
        <dbReference type="ChEBI" id="CHEBI:15378"/>
        <dbReference type="ChEBI" id="CHEBI:16389"/>
        <dbReference type="ChEBI" id="CHEBI:17976"/>
        <dbReference type="ChEBI" id="CHEBI:57540"/>
        <dbReference type="ChEBI" id="CHEBI:57945"/>
        <dbReference type="EC" id="7.1.1.2"/>
    </reaction>
</comment>
<dbReference type="InterPro" id="IPR001694">
    <property type="entry name" value="NADH_UbQ_OxRdtase_su1/FPO"/>
</dbReference>
<evidence type="ECO:0000256" key="1">
    <source>
        <dbReference type="ARBA" id="ARBA00003257"/>
    </source>
</evidence>
<gene>
    <name evidence="15" type="primary">ND1</name>
</gene>
<sequence>MMQLLIYLMNSLILLILVMIMNLISVAFLTLFERKIMSLFHYRKGPNKNSFMGIFQPFNDAIKLMTKELFFPKKSSFYIYILSPSLMFILIMMLWMIYPFKTNMLVFEHNLLYFLCFMSLGVYGLILAGWSSNSSFSMIGAIRSIAQSISYEVTFAISIMILLTNMNSMNLFMLLNYNKFMMFLFTFLPLNFIILISMLAEINRTPFDLSEGESELVSGFNVEYSSSKFILIFLAEYSSLMFMMFLYCFLFWLNKFNFLFFMKIIFLILIITWIRMSYPRIRYDKLMKFCWMFMLPLTLMLFLNYLINLKFNLDQYLFFS</sequence>
<dbReference type="PROSITE" id="PS00667">
    <property type="entry name" value="COMPLEX1_ND1_1"/>
    <property type="match status" value="1"/>
</dbReference>
<name>A0A6F8AUT4_9HYME</name>
<dbReference type="InterPro" id="IPR018086">
    <property type="entry name" value="NADH_UbQ_OxRdtase_su1_CS"/>
</dbReference>
<evidence type="ECO:0000256" key="4">
    <source>
        <dbReference type="ARBA" id="ARBA00021009"/>
    </source>
</evidence>
<dbReference type="GO" id="GO:0005743">
    <property type="term" value="C:mitochondrial inner membrane"/>
    <property type="evidence" value="ECO:0007669"/>
    <property type="project" value="UniProtKB-SubCell"/>
</dbReference>
<feature type="transmembrane region" description="Helical" evidence="14">
    <location>
        <begin position="258"/>
        <end position="277"/>
    </location>
</feature>
<evidence type="ECO:0000256" key="5">
    <source>
        <dbReference type="ARBA" id="ARBA00022448"/>
    </source>
</evidence>
<dbReference type="GO" id="GO:0009060">
    <property type="term" value="P:aerobic respiration"/>
    <property type="evidence" value="ECO:0007669"/>
    <property type="project" value="TreeGrafter"/>
</dbReference>
<keyword evidence="10 13" id="KW-0496">Mitochondrion</keyword>
<evidence type="ECO:0000256" key="8">
    <source>
        <dbReference type="ARBA" id="ARBA00022989"/>
    </source>
</evidence>
<comment type="subcellular location">
    <subcellularLocation>
        <location evidence="2 12">Mitochondrion inner membrane</location>
        <topology evidence="2 12">Multi-pass membrane protein</topology>
    </subcellularLocation>
</comment>
<dbReference type="GO" id="GO:0003954">
    <property type="term" value="F:NADH dehydrogenase activity"/>
    <property type="evidence" value="ECO:0007669"/>
    <property type="project" value="TreeGrafter"/>
</dbReference>
<feature type="transmembrane region" description="Helical" evidence="14">
    <location>
        <begin position="77"/>
        <end position="98"/>
    </location>
</feature>
<reference evidence="15" key="1">
    <citation type="submission" date="2015-06" db="EMBL/GenBank/DDBJ databases">
        <title>Microgaster sinicus mitochondrion, partial genome.</title>
        <authorList>
            <person name="Song S.N."/>
            <person name="Chen X.X."/>
        </authorList>
    </citation>
    <scope>NUCLEOTIDE SEQUENCE</scope>
</reference>
<feature type="transmembrane region" description="Helical" evidence="14">
    <location>
        <begin position="289"/>
        <end position="307"/>
    </location>
</feature>
<dbReference type="GO" id="GO:0008137">
    <property type="term" value="F:NADH dehydrogenase (ubiquinone) activity"/>
    <property type="evidence" value="ECO:0007669"/>
    <property type="project" value="UniProtKB-EC"/>
</dbReference>
<dbReference type="AlphaFoldDB" id="A0A6F8AUT4"/>
<feature type="transmembrane region" description="Helical" evidence="14">
    <location>
        <begin position="151"/>
        <end position="174"/>
    </location>
</feature>
<evidence type="ECO:0000256" key="14">
    <source>
        <dbReference type="SAM" id="Phobius"/>
    </source>
</evidence>
<dbReference type="PANTHER" id="PTHR11432">
    <property type="entry name" value="NADH DEHYDROGENASE SUBUNIT 1"/>
    <property type="match status" value="1"/>
</dbReference>
<keyword evidence="12" id="KW-0520">NAD</keyword>
<evidence type="ECO:0000256" key="3">
    <source>
        <dbReference type="ARBA" id="ARBA00010535"/>
    </source>
</evidence>
<dbReference type="EC" id="7.1.1.2" evidence="13"/>
<geneLocation type="mitochondrion" evidence="15"/>
<dbReference type="PROSITE" id="PS00668">
    <property type="entry name" value="COMPLEX1_ND1_2"/>
    <property type="match status" value="1"/>
</dbReference>
<organism evidence="15">
    <name type="scientific">Hygroplitis sinica</name>
    <dbReference type="NCBI Taxonomy" id="1917810"/>
    <lineage>
        <taxon>Eukaryota</taxon>
        <taxon>Metazoa</taxon>
        <taxon>Ecdysozoa</taxon>
        <taxon>Arthropoda</taxon>
        <taxon>Hexapoda</taxon>
        <taxon>Insecta</taxon>
        <taxon>Pterygota</taxon>
        <taxon>Neoptera</taxon>
        <taxon>Endopterygota</taxon>
        <taxon>Hymenoptera</taxon>
        <taxon>Apocrita</taxon>
        <taxon>Ichneumonoidea</taxon>
        <taxon>Braconidae</taxon>
        <taxon>Microgastrinae</taxon>
        <taxon>Hygroplitis</taxon>
    </lineage>
</organism>
<comment type="similarity">
    <text evidence="3 12">Belongs to the complex I subunit 1 family.</text>
</comment>
<keyword evidence="5" id="KW-0813">Transport</keyword>
<keyword evidence="6 12" id="KW-0812">Transmembrane</keyword>
<dbReference type="PANTHER" id="PTHR11432:SF3">
    <property type="entry name" value="NADH-UBIQUINONE OXIDOREDUCTASE CHAIN 1"/>
    <property type="match status" value="1"/>
</dbReference>